<keyword evidence="1" id="KW-0479">Metal-binding</keyword>
<evidence type="ECO:0000313" key="3">
    <source>
        <dbReference type="EMBL" id="GBC04665.1"/>
    </source>
</evidence>
<dbReference type="Proteomes" id="UP000247702">
    <property type="component" value="Unassembled WGS sequence"/>
</dbReference>
<reference evidence="3 4" key="1">
    <citation type="submission" date="2017-11" db="EMBL/GenBank/DDBJ databases">
        <title>The genome of Rhizophagus clarus HR1 reveals common genetic basis of auxotrophy among arbuscular mycorrhizal fungi.</title>
        <authorList>
            <person name="Kobayashi Y."/>
        </authorList>
    </citation>
    <scope>NUCLEOTIDE SEQUENCE [LARGE SCALE GENOMIC DNA]</scope>
    <source>
        <strain evidence="3 4">HR1</strain>
    </source>
</reference>
<comment type="caution">
    <text evidence="3">The sequence shown here is derived from an EMBL/GenBank/DDBJ whole genome shotgun (WGS) entry which is preliminary data.</text>
</comment>
<dbReference type="Pfam" id="PF23165">
    <property type="entry name" value="zf-C2H2_FBX41"/>
    <property type="match status" value="1"/>
</dbReference>
<dbReference type="InterPro" id="IPR057038">
    <property type="entry name" value="FBX41/ZN365_Znf-C2H2"/>
</dbReference>
<dbReference type="AlphaFoldDB" id="A0A2Z6S1J4"/>
<accession>A0A2Z6S1J4</accession>
<evidence type="ECO:0000259" key="2">
    <source>
        <dbReference type="PROSITE" id="PS50157"/>
    </source>
</evidence>
<dbReference type="SMART" id="SM00355">
    <property type="entry name" value="ZnF_C2H2"/>
    <property type="match status" value="2"/>
</dbReference>
<dbReference type="InterPro" id="IPR013087">
    <property type="entry name" value="Znf_C2H2_type"/>
</dbReference>
<evidence type="ECO:0000313" key="4">
    <source>
        <dbReference type="Proteomes" id="UP000247702"/>
    </source>
</evidence>
<organism evidence="3 4">
    <name type="scientific">Rhizophagus clarus</name>
    <dbReference type="NCBI Taxonomy" id="94130"/>
    <lineage>
        <taxon>Eukaryota</taxon>
        <taxon>Fungi</taxon>
        <taxon>Fungi incertae sedis</taxon>
        <taxon>Mucoromycota</taxon>
        <taxon>Glomeromycotina</taxon>
        <taxon>Glomeromycetes</taxon>
        <taxon>Glomerales</taxon>
        <taxon>Glomeraceae</taxon>
        <taxon>Rhizophagus</taxon>
    </lineage>
</organism>
<sequence length="207" mass="24807">MSSSIAPFICKWSDAHSKSLCFYTQKELEFHVYNDHKDLAKLRVYNRGRQFYLCPWENCEKQRNDISQLKEHLREHIQQMPFKCPICISSRFESFDKLERHLIFIHRDSVVDNTATDDMTKQEKGTRSCFLPHKKNCYFLLKQELNYIMNYLKLVLSYLFIKKNNNQGDTFESENEDYVICKALAELCDRKFVEEQKAFYGLEAFDF</sequence>
<name>A0A2Z6S1J4_9GLOM</name>
<dbReference type="EMBL" id="BEXD01003959">
    <property type="protein sequence ID" value="GBC04665.1"/>
    <property type="molecule type" value="Genomic_DNA"/>
</dbReference>
<keyword evidence="4" id="KW-1185">Reference proteome</keyword>
<evidence type="ECO:0000256" key="1">
    <source>
        <dbReference type="PROSITE-ProRule" id="PRU00042"/>
    </source>
</evidence>
<proteinExistence type="predicted"/>
<dbReference type="PROSITE" id="PS50157">
    <property type="entry name" value="ZINC_FINGER_C2H2_2"/>
    <property type="match status" value="1"/>
</dbReference>
<dbReference type="Gene3D" id="3.30.160.60">
    <property type="entry name" value="Classic Zinc Finger"/>
    <property type="match status" value="1"/>
</dbReference>
<dbReference type="STRING" id="94130.A0A2Z6S1J4"/>
<keyword evidence="1" id="KW-0863">Zinc-finger</keyword>
<dbReference type="SUPFAM" id="SSF57667">
    <property type="entry name" value="beta-beta-alpha zinc fingers"/>
    <property type="match status" value="1"/>
</dbReference>
<dbReference type="InterPro" id="IPR036236">
    <property type="entry name" value="Znf_C2H2_sf"/>
</dbReference>
<feature type="domain" description="C2H2-type" evidence="2">
    <location>
        <begin position="52"/>
        <end position="81"/>
    </location>
</feature>
<keyword evidence="1" id="KW-0862">Zinc</keyword>
<gene>
    <name evidence="3" type="ORF">RclHR1_00580030</name>
</gene>
<protein>
    <recommendedName>
        <fullName evidence="2">C2H2-type domain-containing protein</fullName>
    </recommendedName>
</protein>
<dbReference type="GO" id="GO:0008270">
    <property type="term" value="F:zinc ion binding"/>
    <property type="evidence" value="ECO:0007669"/>
    <property type="project" value="UniProtKB-KW"/>
</dbReference>